<dbReference type="InterPro" id="IPR024425">
    <property type="entry name" value="LiaF-like_C"/>
</dbReference>
<name>A0A3N0E9M7_9ACTN</name>
<protein>
    <submittedName>
        <fullName evidence="4">DUF1707 and DUF2154 domain-containing protein</fullName>
    </submittedName>
</protein>
<evidence type="ECO:0000313" key="4">
    <source>
        <dbReference type="EMBL" id="RNL84548.1"/>
    </source>
</evidence>
<dbReference type="Pfam" id="PF08044">
    <property type="entry name" value="DUF1707"/>
    <property type="match status" value="1"/>
</dbReference>
<gene>
    <name evidence="4" type="ORF">EFW17_11550</name>
</gene>
<comment type="caution">
    <text evidence="4">The sequence shown here is derived from an EMBL/GenBank/DDBJ whole genome shotgun (WGS) entry which is preliminary data.</text>
</comment>
<dbReference type="RefSeq" id="WP_123201364.1">
    <property type="nucleotide sequence ID" value="NZ_RJMB01000010.1"/>
</dbReference>
<organism evidence="4 5">
    <name type="scientific">Halostreptopolyspora alba</name>
    <dbReference type="NCBI Taxonomy" id="2487137"/>
    <lineage>
        <taxon>Bacteria</taxon>
        <taxon>Bacillati</taxon>
        <taxon>Actinomycetota</taxon>
        <taxon>Actinomycetes</taxon>
        <taxon>Streptosporangiales</taxon>
        <taxon>Nocardiopsidaceae</taxon>
        <taxon>Halostreptopolyspora</taxon>
    </lineage>
</organism>
<keyword evidence="5" id="KW-1185">Reference proteome</keyword>
<dbReference type="OrthoDB" id="4772576at2"/>
<accession>A0A3N0E9M7</accession>
<feature type="compositionally biased region" description="Basic and acidic residues" evidence="1">
    <location>
        <begin position="11"/>
        <end position="24"/>
    </location>
</feature>
<dbReference type="Proteomes" id="UP000269198">
    <property type="component" value="Unassembled WGS sequence"/>
</dbReference>
<feature type="domain" description="Cell wall-active antibiotics response LiaF-like C-terminal" evidence="3">
    <location>
        <begin position="125"/>
        <end position="175"/>
    </location>
</feature>
<reference evidence="4 5" key="1">
    <citation type="submission" date="2018-11" db="EMBL/GenBank/DDBJ databases">
        <title>The genome draft of YIM 96095.</title>
        <authorList>
            <person name="Tang S.-K."/>
            <person name="Chunyu W.-X."/>
            <person name="Feng Y.-Z."/>
        </authorList>
    </citation>
    <scope>NUCLEOTIDE SEQUENCE [LARGE SCALE GENOMIC DNA]</scope>
    <source>
        <strain evidence="4 5">YIM 96095</strain>
    </source>
</reference>
<evidence type="ECO:0000256" key="1">
    <source>
        <dbReference type="SAM" id="MobiDB-lite"/>
    </source>
</evidence>
<feature type="domain" description="DUF1707" evidence="2">
    <location>
        <begin position="16"/>
        <end position="68"/>
    </location>
</feature>
<dbReference type="InterPro" id="IPR012551">
    <property type="entry name" value="DUF1707_SHOCT-like"/>
</dbReference>
<dbReference type="PANTHER" id="PTHR40763">
    <property type="entry name" value="MEMBRANE PROTEIN-RELATED"/>
    <property type="match status" value="1"/>
</dbReference>
<dbReference type="PANTHER" id="PTHR40763:SF4">
    <property type="entry name" value="DUF1707 DOMAIN-CONTAINING PROTEIN"/>
    <property type="match status" value="1"/>
</dbReference>
<sequence>MADTPNSPSPDGRDRMRASDTDRDTVAARLREALADGRLTPEEHSNRLDAIYNSTTLGELEPLTADLPAGTGPERATPPMTASPRPVYGAERVEETRASGYVSLAFMGAAERSGNWTVPARYLATAGMGGVSLDLREARFTQREVTIVATAVMGGIEIIVPDDIEVRVHGLGVMGGFGSGGEVDAPSVTDPGTPIVNVTGLAVMGGVAVERRRRKHQKQPETDPDE</sequence>
<feature type="region of interest" description="Disordered" evidence="1">
    <location>
        <begin position="63"/>
        <end position="86"/>
    </location>
</feature>
<proteinExistence type="predicted"/>
<dbReference type="AlphaFoldDB" id="A0A3N0E9M7"/>
<feature type="region of interest" description="Disordered" evidence="1">
    <location>
        <begin position="1"/>
        <end position="24"/>
    </location>
</feature>
<dbReference type="EMBL" id="RJMB01000010">
    <property type="protein sequence ID" value="RNL84548.1"/>
    <property type="molecule type" value="Genomic_DNA"/>
</dbReference>
<dbReference type="Pfam" id="PF09922">
    <property type="entry name" value="LiaF-like_C"/>
    <property type="match status" value="1"/>
</dbReference>
<evidence type="ECO:0000259" key="2">
    <source>
        <dbReference type="Pfam" id="PF08044"/>
    </source>
</evidence>
<evidence type="ECO:0000259" key="3">
    <source>
        <dbReference type="Pfam" id="PF09922"/>
    </source>
</evidence>
<evidence type="ECO:0000313" key="5">
    <source>
        <dbReference type="Proteomes" id="UP000269198"/>
    </source>
</evidence>